<protein>
    <recommendedName>
        <fullName evidence="4">DUF3253 domain-containing protein</fullName>
    </recommendedName>
</protein>
<dbReference type="InterPro" id="IPR021660">
    <property type="entry name" value="DUF3253"/>
</dbReference>
<evidence type="ECO:0000313" key="3">
    <source>
        <dbReference type="Proteomes" id="UP000186684"/>
    </source>
</evidence>
<feature type="compositionally biased region" description="Basic and acidic residues" evidence="1">
    <location>
        <begin position="64"/>
        <end position="77"/>
    </location>
</feature>
<organism evidence="2 3">
    <name type="scientific">Roseivivax lentus</name>
    <dbReference type="NCBI Taxonomy" id="633194"/>
    <lineage>
        <taxon>Bacteria</taxon>
        <taxon>Pseudomonadati</taxon>
        <taxon>Pseudomonadota</taxon>
        <taxon>Alphaproteobacteria</taxon>
        <taxon>Rhodobacterales</taxon>
        <taxon>Roseobacteraceae</taxon>
        <taxon>Roseivivax</taxon>
    </lineage>
</organism>
<accession>A0A1N7M766</accession>
<dbReference type="Pfam" id="PF11625">
    <property type="entry name" value="DUF3253"/>
    <property type="match status" value="1"/>
</dbReference>
<feature type="region of interest" description="Disordered" evidence="1">
    <location>
        <begin position="49"/>
        <end position="77"/>
    </location>
</feature>
<dbReference type="SUPFAM" id="SSF46785">
    <property type="entry name" value="Winged helix' DNA-binding domain"/>
    <property type="match status" value="1"/>
</dbReference>
<evidence type="ECO:0000256" key="1">
    <source>
        <dbReference type="SAM" id="MobiDB-lite"/>
    </source>
</evidence>
<evidence type="ECO:0008006" key="4">
    <source>
        <dbReference type="Google" id="ProtNLM"/>
    </source>
</evidence>
<dbReference type="AlphaFoldDB" id="A0A1N7M766"/>
<dbReference type="Gene3D" id="1.10.10.10">
    <property type="entry name" value="Winged helix-like DNA-binding domain superfamily/Winged helix DNA-binding domain"/>
    <property type="match status" value="1"/>
</dbReference>
<dbReference type="InterPro" id="IPR036388">
    <property type="entry name" value="WH-like_DNA-bd_sf"/>
</dbReference>
<evidence type="ECO:0000313" key="2">
    <source>
        <dbReference type="EMBL" id="SIS81966.1"/>
    </source>
</evidence>
<proteinExistence type="predicted"/>
<dbReference type="Proteomes" id="UP000186684">
    <property type="component" value="Unassembled WGS sequence"/>
</dbReference>
<name>A0A1N7M766_9RHOB</name>
<dbReference type="EMBL" id="FTOQ01000004">
    <property type="protein sequence ID" value="SIS81966.1"/>
    <property type="molecule type" value="Genomic_DNA"/>
</dbReference>
<keyword evidence="3" id="KW-1185">Reference proteome</keyword>
<sequence length="77" mass="8494">MRLARQRGPERSFCPSEAARGLSAEWRPLMPRIRALVARLPLVATQRGVPVDPQGARGPIRLRLAPEADQGRRGSRG</sequence>
<dbReference type="InterPro" id="IPR036390">
    <property type="entry name" value="WH_DNA-bd_sf"/>
</dbReference>
<gene>
    <name evidence="2" type="ORF">SAMN05421759_10447</name>
</gene>
<reference evidence="3" key="1">
    <citation type="submission" date="2017-01" db="EMBL/GenBank/DDBJ databases">
        <authorList>
            <person name="Varghese N."/>
            <person name="Submissions S."/>
        </authorList>
    </citation>
    <scope>NUCLEOTIDE SEQUENCE [LARGE SCALE GENOMIC DNA]</scope>
    <source>
        <strain evidence="3">DSM 29430</strain>
    </source>
</reference>